<evidence type="ECO:0000313" key="3">
    <source>
        <dbReference type="EMBL" id="MDI9233037.1"/>
    </source>
</evidence>
<dbReference type="Proteomes" id="UP001431902">
    <property type="component" value="Unassembled WGS sequence"/>
</dbReference>
<protein>
    <submittedName>
        <fullName evidence="3">DUF2892 domain-containing protein</fullName>
    </submittedName>
</protein>
<reference evidence="3" key="1">
    <citation type="submission" date="2023-05" db="EMBL/GenBank/DDBJ databases">
        <title>Limnohabitans sp. strain HM2-2 Genome sequencing and assembly.</title>
        <authorList>
            <person name="Jung Y."/>
        </authorList>
    </citation>
    <scope>NUCLEOTIDE SEQUENCE</scope>
    <source>
        <strain evidence="3">HM2-2</strain>
    </source>
</reference>
<keyword evidence="1" id="KW-0472">Membrane</keyword>
<proteinExistence type="predicted"/>
<keyword evidence="1" id="KW-1133">Transmembrane helix</keyword>
<name>A0ABT6X4L5_9BURK</name>
<gene>
    <name evidence="3" type="ORF">QLQ16_04215</name>
</gene>
<accession>A0ABT6X4L5</accession>
<keyword evidence="4" id="KW-1185">Reference proteome</keyword>
<keyword evidence="1" id="KW-0812">Transmembrane</keyword>
<feature type="transmembrane region" description="Helical" evidence="1">
    <location>
        <begin position="12"/>
        <end position="35"/>
    </location>
</feature>
<dbReference type="InterPro" id="IPR021309">
    <property type="entry name" value="YgaP-like_TM"/>
</dbReference>
<feature type="domain" description="Inner membrane protein YgaP-like transmembrane" evidence="2">
    <location>
        <begin position="1"/>
        <end position="61"/>
    </location>
</feature>
<sequence>MTTNIGGVERIVRVVGGLVLVALAATGQVGVWGWVGLVPIATGLSGWCPPYSLLGINTCKNRKV</sequence>
<dbReference type="RefSeq" id="WP_283223432.1">
    <property type="nucleotide sequence ID" value="NZ_JASGBH010000002.1"/>
</dbReference>
<organism evidence="3 4">
    <name type="scientific">Limnohabitans lacus</name>
    <dbReference type="NCBI Taxonomy" id="3045173"/>
    <lineage>
        <taxon>Bacteria</taxon>
        <taxon>Pseudomonadati</taxon>
        <taxon>Pseudomonadota</taxon>
        <taxon>Betaproteobacteria</taxon>
        <taxon>Burkholderiales</taxon>
        <taxon>Comamonadaceae</taxon>
        <taxon>Limnohabitans</taxon>
    </lineage>
</organism>
<evidence type="ECO:0000313" key="4">
    <source>
        <dbReference type="Proteomes" id="UP001431902"/>
    </source>
</evidence>
<evidence type="ECO:0000256" key="1">
    <source>
        <dbReference type="SAM" id="Phobius"/>
    </source>
</evidence>
<evidence type="ECO:0000259" key="2">
    <source>
        <dbReference type="Pfam" id="PF11127"/>
    </source>
</evidence>
<dbReference type="Pfam" id="PF11127">
    <property type="entry name" value="YgaP-like_TM"/>
    <property type="match status" value="1"/>
</dbReference>
<comment type="caution">
    <text evidence="3">The sequence shown here is derived from an EMBL/GenBank/DDBJ whole genome shotgun (WGS) entry which is preliminary data.</text>
</comment>
<dbReference type="EMBL" id="JASGBH010000002">
    <property type="protein sequence ID" value="MDI9233037.1"/>
    <property type="molecule type" value="Genomic_DNA"/>
</dbReference>